<comment type="similarity">
    <text evidence="1 2">Belongs to the cytochrome P450 family.</text>
</comment>
<dbReference type="RefSeq" id="WP_185684604.1">
    <property type="nucleotide sequence ID" value="NZ_JACLAU010000039.1"/>
</dbReference>
<proteinExistence type="inferred from homology"/>
<evidence type="ECO:0000313" key="4">
    <source>
        <dbReference type="Proteomes" id="UP000520156"/>
    </source>
</evidence>
<dbReference type="PROSITE" id="PS00086">
    <property type="entry name" value="CYTOCHROME_P450"/>
    <property type="match status" value="1"/>
</dbReference>
<dbReference type="Gene3D" id="1.10.630.10">
    <property type="entry name" value="Cytochrome P450"/>
    <property type="match status" value="1"/>
</dbReference>
<accession>A0A7X1FA48</accession>
<dbReference type="Pfam" id="PF00067">
    <property type="entry name" value="p450"/>
    <property type="match status" value="1"/>
</dbReference>
<evidence type="ECO:0000256" key="1">
    <source>
        <dbReference type="ARBA" id="ARBA00010617"/>
    </source>
</evidence>
<name>A0A7X1FA48_9SPHN</name>
<dbReference type="EMBL" id="JACLAU010000039">
    <property type="protein sequence ID" value="MBC2653217.1"/>
    <property type="molecule type" value="Genomic_DNA"/>
</dbReference>
<dbReference type="InterPro" id="IPR001128">
    <property type="entry name" value="Cyt_P450"/>
</dbReference>
<dbReference type="SUPFAM" id="SSF48264">
    <property type="entry name" value="Cytochrome P450"/>
    <property type="match status" value="1"/>
</dbReference>
<dbReference type="InterPro" id="IPR036396">
    <property type="entry name" value="Cyt_P450_sf"/>
</dbReference>
<keyword evidence="2" id="KW-0479">Metal-binding</keyword>
<dbReference type="GO" id="GO:0005506">
    <property type="term" value="F:iron ion binding"/>
    <property type="evidence" value="ECO:0007669"/>
    <property type="project" value="InterPro"/>
</dbReference>
<dbReference type="PANTHER" id="PTHR46696">
    <property type="entry name" value="P450, PUTATIVE (EUROFUNG)-RELATED"/>
    <property type="match status" value="1"/>
</dbReference>
<sequence length="406" mass="46438">MQKITELNLPFVAVDTPEFAADPVSHFREAKRQHPWLAASDMGYWVHDYRAIRDLLGHDDNLRPAYDGIVDMLGAHGTPWGRFTEEQLISLPTELHRSLRETFAAKFTPRYATQLRPMMNETITRMLDEWAPKRAFDFEEFAANYPISVMFRLVGAPLDEIPGIRASLETLGLAFSMDKDRVPEIHASFDRLEKLVQRVIAERRTDAKAGTYGDLLDLLISVSDEGGVPERRLEDLIIFFFIAGYDTSKNVLTHTMWKLLDRPEIYERCAVDTEYCRKVLEEGLRVFNPGSVPRFTNEDIVYRDVLLPKDTMLWFTLNVSGRDQHVFDDADTFDPDREVGPAKRQIAFSLGTHVCLGQHIARVQLQEALHRCAQRLKNPRLAGPIGWRPYPGAWGLKGLPIEFDPA</sequence>
<comment type="caution">
    <text evidence="3">The sequence shown here is derived from an EMBL/GenBank/DDBJ whole genome shotgun (WGS) entry which is preliminary data.</text>
</comment>
<evidence type="ECO:0000256" key="2">
    <source>
        <dbReference type="RuleBase" id="RU000461"/>
    </source>
</evidence>
<dbReference type="InterPro" id="IPR002397">
    <property type="entry name" value="Cyt_P450_B"/>
</dbReference>
<dbReference type="InterPro" id="IPR017972">
    <property type="entry name" value="Cyt_P450_CS"/>
</dbReference>
<dbReference type="PRINTS" id="PR00359">
    <property type="entry name" value="BP450"/>
</dbReference>
<dbReference type="GO" id="GO:0016705">
    <property type="term" value="F:oxidoreductase activity, acting on paired donors, with incorporation or reduction of molecular oxygen"/>
    <property type="evidence" value="ECO:0007669"/>
    <property type="project" value="InterPro"/>
</dbReference>
<keyword evidence="2" id="KW-0349">Heme</keyword>
<reference evidence="3 4" key="1">
    <citation type="submission" date="2020-08" db="EMBL/GenBank/DDBJ databases">
        <title>The genome sequence of Novosphingobium flavum 4Y4.</title>
        <authorList>
            <person name="Liu Y."/>
        </authorList>
    </citation>
    <scope>NUCLEOTIDE SEQUENCE [LARGE SCALE GENOMIC DNA]</scope>
    <source>
        <strain evidence="3 4">4Y4</strain>
    </source>
</reference>
<dbReference type="GO" id="GO:0004497">
    <property type="term" value="F:monooxygenase activity"/>
    <property type="evidence" value="ECO:0007669"/>
    <property type="project" value="UniProtKB-KW"/>
</dbReference>
<gene>
    <name evidence="3" type="ORF">H7F49_16105</name>
</gene>
<protein>
    <submittedName>
        <fullName evidence="3">Cytochrome P450</fullName>
    </submittedName>
</protein>
<evidence type="ECO:0000313" key="3">
    <source>
        <dbReference type="EMBL" id="MBC2653217.1"/>
    </source>
</evidence>
<keyword evidence="2" id="KW-0560">Oxidoreductase</keyword>
<keyword evidence="2" id="KW-0408">Iron</keyword>
<dbReference type="AlphaFoldDB" id="A0A7X1FA48"/>
<dbReference type="PANTHER" id="PTHR46696:SF1">
    <property type="entry name" value="CYTOCHROME P450 YJIB-RELATED"/>
    <property type="match status" value="1"/>
</dbReference>
<dbReference type="Proteomes" id="UP000520156">
    <property type="component" value="Unassembled WGS sequence"/>
</dbReference>
<dbReference type="PRINTS" id="PR00385">
    <property type="entry name" value="P450"/>
</dbReference>
<keyword evidence="4" id="KW-1185">Reference proteome</keyword>
<keyword evidence="2" id="KW-0503">Monooxygenase</keyword>
<organism evidence="3 4">
    <name type="scientific">Novosphingobium aerophilum</name>
    <dbReference type="NCBI Taxonomy" id="2839843"/>
    <lineage>
        <taxon>Bacteria</taxon>
        <taxon>Pseudomonadati</taxon>
        <taxon>Pseudomonadota</taxon>
        <taxon>Alphaproteobacteria</taxon>
        <taxon>Sphingomonadales</taxon>
        <taxon>Sphingomonadaceae</taxon>
        <taxon>Novosphingobium</taxon>
    </lineage>
</organism>
<dbReference type="GO" id="GO:0020037">
    <property type="term" value="F:heme binding"/>
    <property type="evidence" value="ECO:0007669"/>
    <property type="project" value="InterPro"/>
</dbReference>